<feature type="compositionally biased region" description="Polar residues" evidence="1">
    <location>
        <begin position="71"/>
        <end position="90"/>
    </location>
</feature>
<proteinExistence type="predicted"/>
<evidence type="ECO:0000256" key="1">
    <source>
        <dbReference type="SAM" id="MobiDB-lite"/>
    </source>
</evidence>
<dbReference type="EMBL" id="KQ421039">
    <property type="protein sequence ID" value="KOF78550.1"/>
    <property type="molecule type" value="Genomic_DNA"/>
</dbReference>
<feature type="region of interest" description="Disordered" evidence="1">
    <location>
        <begin position="64"/>
        <end position="99"/>
    </location>
</feature>
<organism evidence="3">
    <name type="scientific">Octopus bimaculoides</name>
    <name type="common">California two-spotted octopus</name>
    <dbReference type="NCBI Taxonomy" id="37653"/>
    <lineage>
        <taxon>Eukaryota</taxon>
        <taxon>Metazoa</taxon>
        <taxon>Spiralia</taxon>
        <taxon>Lophotrochozoa</taxon>
        <taxon>Mollusca</taxon>
        <taxon>Cephalopoda</taxon>
        <taxon>Coleoidea</taxon>
        <taxon>Octopodiformes</taxon>
        <taxon>Octopoda</taxon>
        <taxon>Incirrata</taxon>
        <taxon>Octopodidae</taxon>
        <taxon>Octopus</taxon>
    </lineage>
</organism>
<evidence type="ECO:0000256" key="2">
    <source>
        <dbReference type="SAM" id="SignalP"/>
    </source>
</evidence>
<feature type="signal peptide" evidence="2">
    <location>
        <begin position="1"/>
        <end position="21"/>
    </location>
</feature>
<reference evidence="3" key="1">
    <citation type="submission" date="2015-07" db="EMBL/GenBank/DDBJ databases">
        <title>MeaNS - Measles Nucleotide Surveillance Program.</title>
        <authorList>
            <person name="Tran T."/>
            <person name="Druce J."/>
        </authorList>
    </citation>
    <scope>NUCLEOTIDE SEQUENCE</scope>
    <source>
        <strain evidence="3">UCB-OBI-ISO-001</strain>
        <tissue evidence="3">Gonad</tissue>
    </source>
</reference>
<keyword evidence="2" id="KW-0732">Signal</keyword>
<evidence type="ECO:0008006" key="4">
    <source>
        <dbReference type="Google" id="ProtNLM"/>
    </source>
</evidence>
<gene>
    <name evidence="3" type="ORF">OCBIM_22030639mg</name>
</gene>
<sequence>MVSLTLKLMLISLALCVGVEAVFFSGGCSTRCMVALCKLSTSVACSKKCACYCRTRAEAMLNKENCPPVNSRGSASNSKSISESDSTTESPQEEPSYLY</sequence>
<name>A0A0L8GPL3_OCTBM</name>
<protein>
    <recommendedName>
        <fullName evidence="4">TIL domain-containing protein</fullName>
    </recommendedName>
</protein>
<evidence type="ECO:0000313" key="3">
    <source>
        <dbReference type="EMBL" id="KOF78550.1"/>
    </source>
</evidence>
<feature type="chain" id="PRO_5005583163" description="TIL domain-containing protein" evidence="2">
    <location>
        <begin position="22"/>
        <end position="99"/>
    </location>
</feature>
<dbReference type="AlphaFoldDB" id="A0A0L8GPL3"/>
<accession>A0A0L8GPL3</accession>